<dbReference type="AlphaFoldDB" id="A0A941AIX8"/>
<feature type="transmembrane region" description="Helical" evidence="2">
    <location>
        <begin position="12"/>
        <end position="32"/>
    </location>
</feature>
<keyword evidence="5" id="KW-1185">Reference proteome</keyword>
<evidence type="ECO:0000256" key="2">
    <source>
        <dbReference type="SAM" id="Phobius"/>
    </source>
</evidence>
<reference evidence="4" key="1">
    <citation type="submission" date="2021-02" db="EMBL/GenBank/DDBJ databases">
        <title>Draft genome sequence of Microbispora sp. RL4-1S isolated from rice leaves in Thailand.</title>
        <authorList>
            <person name="Muangham S."/>
            <person name="Duangmal K."/>
        </authorList>
    </citation>
    <scope>NUCLEOTIDE SEQUENCE</scope>
    <source>
        <strain evidence="4">RL4-1S</strain>
    </source>
</reference>
<feature type="transmembrane region" description="Helical" evidence="2">
    <location>
        <begin position="52"/>
        <end position="69"/>
    </location>
</feature>
<dbReference type="InterPro" id="IPR007349">
    <property type="entry name" value="DUF418"/>
</dbReference>
<evidence type="ECO:0000259" key="3">
    <source>
        <dbReference type="Pfam" id="PF04235"/>
    </source>
</evidence>
<feature type="domain" description="DUF418" evidence="3">
    <location>
        <begin position="163"/>
        <end position="301"/>
    </location>
</feature>
<sequence length="333" mass="35546">MDGSARARIRSLDALRGLAVCGIMLVNTWQHVREHGTVTSVDWVMANLFQSRFYPVFAFLFGMGFALFLRSAADRTPRPRLVLLRRLGVLAVLGIAHRLADSGDVLLPYAVLGAVLLLPASLLPPSAVLLAGVGTTVVALLSGAPYLLIAALFLLGLAVVDHGWAERLAAPPAHWAGAVFWTSAAGAAGFTWWWNHRPPGGGVYQAAALCGATAYAAGLLLIGRRTAVLEALGRMALTNYLSGAAVILAAAPLLAADGSGAAIAGLSAATVAAQAVFCRWWLARHRYGPLEWLWRCLTWWRLVPNGQTGDRDTRSPLPDPRGPRSEDQPRNRP</sequence>
<feature type="transmembrane region" description="Helical" evidence="2">
    <location>
        <begin position="106"/>
        <end position="130"/>
    </location>
</feature>
<dbReference type="EMBL" id="JAFCNB010000009">
    <property type="protein sequence ID" value="MBP2705700.1"/>
    <property type="molecule type" value="Genomic_DNA"/>
</dbReference>
<protein>
    <submittedName>
        <fullName evidence="4">DUF418 domain-containing protein</fullName>
    </submittedName>
</protein>
<gene>
    <name evidence="4" type="ORF">JOL79_17945</name>
</gene>
<dbReference type="PANTHER" id="PTHR30590:SF3">
    <property type="entry name" value="HYPOTHETICAL MEMBRANE SPANNING PROTEIN"/>
    <property type="match status" value="1"/>
</dbReference>
<feature type="transmembrane region" description="Helical" evidence="2">
    <location>
        <begin position="261"/>
        <end position="282"/>
    </location>
</feature>
<accession>A0A941AIX8</accession>
<dbReference type="PANTHER" id="PTHR30590">
    <property type="entry name" value="INNER MEMBRANE PROTEIN"/>
    <property type="match status" value="1"/>
</dbReference>
<proteinExistence type="predicted"/>
<feature type="compositionally biased region" description="Basic and acidic residues" evidence="1">
    <location>
        <begin position="321"/>
        <end position="333"/>
    </location>
</feature>
<evidence type="ECO:0000313" key="5">
    <source>
        <dbReference type="Proteomes" id="UP000674234"/>
    </source>
</evidence>
<dbReference type="RefSeq" id="WP_210156984.1">
    <property type="nucleotide sequence ID" value="NZ_JAFCNB010000009.1"/>
</dbReference>
<dbReference type="InterPro" id="IPR052529">
    <property type="entry name" value="Bact_Transport_Assoc"/>
</dbReference>
<feature type="region of interest" description="Disordered" evidence="1">
    <location>
        <begin position="308"/>
        <end position="333"/>
    </location>
</feature>
<feature type="transmembrane region" description="Helical" evidence="2">
    <location>
        <begin position="81"/>
        <end position="100"/>
    </location>
</feature>
<organism evidence="4 5">
    <name type="scientific">Microbispora oryzae</name>
    <dbReference type="NCBI Taxonomy" id="2806554"/>
    <lineage>
        <taxon>Bacteria</taxon>
        <taxon>Bacillati</taxon>
        <taxon>Actinomycetota</taxon>
        <taxon>Actinomycetes</taxon>
        <taxon>Streptosporangiales</taxon>
        <taxon>Streptosporangiaceae</taxon>
        <taxon>Microbispora</taxon>
    </lineage>
</organism>
<dbReference type="Pfam" id="PF04235">
    <property type="entry name" value="DUF418"/>
    <property type="match status" value="1"/>
</dbReference>
<evidence type="ECO:0000256" key="1">
    <source>
        <dbReference type="SAM" id="MobiDB-lite"/>
    </source>
</evidence>
<feature type="transmembrane region" description="Helical" evidence="2">
    <location>
        <begin position="137"/>
        <end position="160"/>
    </location>
</feature>
<comment type="caution">
    <text evidence="4">The sequence shown here is derived from an EMBL/GenBank/DDBJ whole genome shotgun (WGS) entry which is preliminary data.</text>
</comment>
<keyword evidence="2" id="KW-0472">Membrane</keyword>
<evidence type="ECO:0000313" key="4">
    <source>
        <dbReference type="EMBL" id="MBP2705700.1"/>
    </source>
</evidence>
<name>A0A941AIX8_9ACTN</name>
<keyword evidence="2" id="KW-1133">Transmembrane helix</keyword>
<feature type="transmembrane region" description="Helical" evidence="2">
    <location>
        <begin position="235"/>
        <end position="255"/>
    </location>
</feature>
<dbReference type="Proteomes" id="UP000674234">
    <property type="component" value="Unassembled WGS sequence"/>
</dbReference>
<feature type="transmembrane region" description="Helical" evidence="2">
    <location>
        <begin position="202"/>
        <end position="223"/>
    </location>
</feature>
<keyword evidence="2" id="KW-0812">Transmembrane</keyword>